<name>K1UK90_9ZZZZ</name>
<dbReference type="Pfam" id="PF13620">
    <property type="entry name" value="CarboxypepD_reg"/>
    <property type="match status" value="1"/>
</dbReference>
<comment type="caution">
    <text evidence="1">The sequence shown here is derived from an EMBL/GenBank/DDBJ whole genome shotgun (WGS) entry which is preliminary data.</text>
</comment>
<protein>
    <recommendedName>
        <fullName evidence="2">TonB-dependent receptor</fullName>
    </recommendedName>
</protein>
<reference evidence="1" key="1">
    <citation type="journal article" date="2013" name="Environ. Microbiol.">
        <title>Microbiota from the distal guts of lean and obese adolescents exhibit partial functional redundancy besides clear differences in community structure.</title>
        <authorList>
            <person name="Ferrer M."/>
            <person name="Ruiz A."/>
            <person name="Lanza F."/>
            <person name="Haange S.B."/>
            <person name="Oberbach A."/>
            <person name="Till H."/>
            <person name="Bargiela R."/>
            <person name="Campoy C."/>
            <person name="Segura M.T."/>
            <person name="Richter M."/>
            <person name="von Bergen M."/>
            <person name="Seifert J."/>
            <person name="Suarez A."/>
        </authorList>
    </citation>
    <scope>NUCLEOTIDE SEQUENCE</scope>
</reference>
<gene>
    <name evidence="1" type="ORF">OBE_03148</name>
</gene>
<organism evidence="1">
    <name type="scientific">human gut metagenome</name>
    <dbReference type="NCBI Taxonomy" id="408170"/>
    <lineage>
        <taxon>unclassified sequences</taxon>
        <taxon>metagenomes</taxon>
        <taxon>organismal metagenomes</taxon>
    </lineage>
</organism>
<evidence type="ECO:0000313" key="1">
    <source>
        <dbReference type="EMBL" id="EKC71926.1"/>
    </source>
</evidence>
<dbReference type="Gene3D" id="2.60.40.1120">
    <property type="entry name" value="Carboxypeptidase-like, regulatory domain"/>
    <property type="match status" value="1"/>
</dbReference>
<proteinExistence type="predicted"/>
<dbReference type="SUPFAM" id="SSF49464">
    <property type="entry name" value="Carboxypeptidase regulatory domain-like"/>
    <property type="match status" value="1"/>
</dbReference>
<dbReference type="EMBL" id="AJWZ01002086">
    <property type="protein sequence ID" value="EKC71926.1"/>
    <property type="molecule type" value="Genomic_DNA"/>
</dbReference>
<dbReference type="InterPro" id="IPR008969">
    <property type="entry name" value="CarboxyPept-like_regulatory"/>
</dbReference>
<evidence type="ECO:0008006" key="2">
    <source>
        <dbReference type="Google" id="ProtNLM"/>
    </source>
</evidence>
<feature type="non-terminal residue" evidence="1">
    <location>
        <position position="96"/>
    </location>
</feature>
<dbReference type="AlphaFoldDB" id="K1UK90"/>
<accession>K1UK90</accession>
<sequence>MMLACLCNCTFAQSVVTGIVRDTIGTALEGVIVRVNADKATLGFARTSENGTYKITLKSDAKQLIVTAEAIGYEKTKREIKNVSQECNFNLKEKTT</sequence>